<dbReference type="FunFam" id="3.30.565.10:FF:000010">
    <property type="entry name" value="Sensor histidine kinase RcsC"/>
    <property type="match status" value="1"/>
</dbReference>
<evidence type="ECO:0000256" key="4">
    <source>
        <dbReference type="ARBA" id="ARBA00022475"/>
    </source>
</evidence>
<dbReference type="Pfam" id="PF00512">
    <property type="entry name" value="HisKA"/>
    <property type="match status" value="1"/>
</dbReference>
<dbReference type="Gene3D" id="1.20.120.160">
    <property type="entry name" value="HPT domain"/>
    <property type="match status" value="1"/>
</dbReference>
<keyword evidence="12" id="KW-0902">Two-component regulatory system</keyword>
<evidence type="ECO:0000256" key="14">
    <source>
        <dbReference type="ARBA" id="ARBA00064003"/>
    </source>
</evidence>
<dbReference type="InterPro" id="IPR011006">
    <property type="entry name" value="CheY-like_superfamily"/>
</dbReference>
<evidence type="ECO:0000256" key="11">
    <source>
        <dbReference type="ARBA" id="ARBA00022989"/>
    </source>
</evidence>
<dbReference type="PANTHER" id="PTHR45339:SF1">
    <property type="entry name" value="HYBRID SIGNAL TRANSDUCTION HISTIDINE KINASE J"/>
    <property type="match status" value="1"/>
</dbReference>
<keyword evidence="10" id="KW-0067">ATP-binding</keyword>
<dbReference type="SUPFAM" id="SSF47384">
    <property type="entry name" value="Homodimeric domain of signal transducing histidine kinase"/>
    <property type="match status" value="1"/>
</dbReference>
<accession>G2DC60</accession>
<keyword evidence="9" id="KW-0418">Kinase</keyword>
<dbReference type="Proteomes" id="UP000004491">
    <property type="component" value="Unassembled WGS sequence"/>
</dbReference>
<keyword evidence="24" id="KW-1185">Reference proteome</keyword>
<dbReference type="InterPro" id="IPR036641">
    <property type="entry name" value="HPT_dom_sf"/>
</dbReference>
<evidence type="ECO:0000259" key="20">
    <source>
        <dbReference type="PROSITE" id="PS50109"/>
    </source>
</evidence>
<feature type="modified residue" description="4-aspartylphosphate" evidence="17">
    <location>
        <position position="726"/>
    </location>
</feature>
<dbReference type="EC" id="2.7.13.3" evidence="3"/>
<dbReference type="InterPro" id="IPR001789">
    <property type="entry name" value="Sig_transdc_resp-reg_receiver"/>
</dbReference>
<dbReference type="PROSITE" id="PS50894">
    <property type="entry name" value="HPT"/>
    <property type="match status" value="1"/>
</dbReference>
<evidence type="ECO:0000256" key="6">
    <source>
        <dbReference type="ARBA" id="ARBA00022679"/>
    </source>
</evidence>
<comment type="catalytic activity">
    <reaction evidence="1">
        <text>ATP + protein L-histidine = ADP + protein N-phospho-L-histidine.</text>
        <dbReference type="EC" id="2.7.13.3"/>
    </reaction>
</comment>
<feature type="transmembrane region" description="Helical" evidence="19">
    <location>
        <begin position="95"/>
        <end position="115"/>
    </location>
</feature>
<protein>
    <recommendedName>
        <fullName evidence="15">Sensory/regulatory protein RpfC</fullName>
        <ecNumber evidence="3">2.7.13.3</ecNumber>
    </recommendedName>
</protein>
<dbReference type="InterPro" id="IPR003594">
    <property type="entry name" value="HATPase_dom"/>
</dbReference>
<dbReference type="CDD" id="cd16922">
    <property type="entry name" value="HATPase_EvgS-ArcB-TorS-like"/>
    <property type="match status" value="1"/>
</dbReference>
<feature type="domain" description="Response regulatory" evidence="21">
    <location>
        <begin position="501"/>
        <end position="621"/>
    </location>
</feature>
<dbReference type="AlphaFoldDB" id="G2DC60"/>
<keyword evidence="5 17" id="KW-0597">Phosphoprotein</keyword>
<dbReference type="SMART" id="SM00073">
    <property type="entry name" value="HPT"/>
    <property type="match status" value="1"/>
</dbReference>
<feature type="coiled-coil region" evidence="18">
    <location>
        <begin position="209"/>
        <end position="257"/>
    </location>
</feature>
<evidence type="ECO:0000259" key="21">
    <source>
        <dbReference type="PROSITE" id="PS50110"/>
    </source>
</evidence>
<evidence type="ECO:0000313" key="24">
    <source>
        <dbReference type="Proteomes" id="UP000004491"/>
    </source>
</evidence>
<dbReference type="InterPro" id="IPR036890">
    <property type="entry name" value="HATPase_C_sf"/>
</dbReference>
<organism evidence="23 24">
    <name type="scientific">endosymbiont of Riftia pachyptila</name>
    <name type="common">vent Ph05</name>
    <dbReference type="NCBI Taxonomy" id="1048808"/>
    <lineage>
        <taxon>Bacteria</taxon>
        <taxon>Pseudomonadati</taxon>
        <taxon>Pseudomonadota</taxon>
        <taxon>Gammaproteobacteria</taxon>
        <taxon>sulfur-oxidizing symbionts</taxon>
    </lineage>
</organism>
<keyword evidence="13 19" id="KW-0472">Membrane</keyword>
<evidence type="ECO:0000256" key="17">
    <source>
        <dbReference type="PROSITE-ProRule" id="PRU00169"/>
    </source>
</evidence>
<evidence type="ECO:0000256" key="16">
    <source>
        <dbReference type="PROSITE-ProRule" id="PRU00110"/>
    </source>
</evidence>
<dbReference type="SMART" id="SM00388">
    <property type="entry name" value="HisKA"/>
    <property type="match status" value="1"/>
</dbReference>
<evidence type="ECO:0000256" key="12">
    <source>
        <dbReference type="ARBA" id="ARBA00023012"/>
    </source>
</evidence>
<keyword evidence="11 19" id="KW-1133">Transmembrane helix</keyword>
<dbReference type="Gene3D" id="1.10.287.130">
    <property type="match status" value="1"/>
</dbReference>
<dbReference type="CDD" id="cd00082">
    <property type="entry name" value="HisKA"/>
    <property type="match status" value="1"/>
</dbReference>
<feature type="domain" description="Response regulatory" evidence="21">
    <location>
        <begin position="677"/>
        <end position="796"/>
    </location>
</feature>
<dbReference type="Gene3D" id="3.30.565.10">
    <property type="entry name" value="Histidine kinase-like ATPase, C-terminal domain"/>
    <property type="match status" value="1"/>
</dbReference>
<evidence type="ECO:0000256" key="7">
    <source>
        <dbReference type="ARBA" id="ARBA00022692"/>
    </source>
</evidence>
<comment type="caution">
    <text evidence="23">The sequence shown here is derived from an EMBL/GenBank/DDBJ whole genome shotgun (WGS) entry which is preliminary data.</text>
</comment>
<dbReference type="PROSITE" id="PS50110">
    <property type="entry name" value="RESPONSE_REGULATORY"/>
    <property type="match status" value="2"/>
</dbReference>
<dbReference type="SUPFAM" id="SSF47226">
    <property type="entry name" value="Histidine-containing phosphotransfer domain, HPT domain"/>
    <property type="match status" value="1"/>
</dbReference>
<proteinExistence type="predicted"/>
<comment type="subunit">
    <text evidence="14">At low DSF concentrations, interacts with RpfF.</text>
</comment>
<feature type="transmembrane region" description="Helical" evidence="19">
    <location>
        <begin position="152"/>
        <end position="172"/>
    </location>
</feature>
<dbReference type="Pfam" id="PF02518">
    <property type="entry name" value="HATPase_c"/>
    <property type="match status" value="1"/>
</dbReference>
<sequence length="952" mass="105506">MPACASDGKLCGSPMESENREEINVKSEQVRLLYARGMVLLPINLLVFAALAWLKTPWETDWGMVWSVGLALLLLGMFGLVAMGRRILPAQLERWRYPFIGGLLLIGLLWSAALLQLMIEPFTSAELWSFSLIGVVVLFSAMLVSMDGLASATFLLAVLLPLFAGMLLTPLALPEGGWIGLIVYVCSLVVLVIWSVLNQQRLLLFAANRSLLRERMLQAEGQLSELTNRLSMENDQRRDVERELSLAKEAAETANMAKTEFLATMSHEIRTPLNGILPILEMLRETKLSAEQRQFVMTALNSTQLLLSIINDILDFSKVEAGKLELEFIELNVRELVEQVTSLMTNAADRRGLKLKHKVAPEVPRSARGDPIRLRQILTNLVSNAVKFTEKGGISVEISLRHASRTEVELLFAVRDTGIGMSEKHVNRLFRPFSQADASTTRKHGGTGLGLAICKRLTELMGGRIGVKSVRGKGSLFWFVVPLRKSLEEVPSARRDLQGVRALILGGDAEETDQIAHHMLDWGMVVEQSGDHYDALNKLKASATLGESWMYELVVIDVRGLVPNVIQLIEDIRALPHMSGVEFLILSGDGAEVKKLKKMGVDVLLAPFRRIEIERRVKRIFDVQEGYGGSHSLPDDLIPRMPDETFTWDDNQAAKNILSRNKDGEKQTVQHTPLVGHVLVVEDNPVNMAVVKKMLQRAGLTPVTAMDGAEALKMVGEENFDVVLMDCQMPRMDGYESTEAIRNREEMNGLSRLPIIAMTANAMAGDRERCLAAGMDDYLAKPVKPSALENMLRQWLPMREVLEEDDDFDGLSSGDSELEFDSRELGREVRNMVSEGQSVIDLGVVEELVEIMDADFIAVLNSYLENAPILMQGIADAVAAEDLEALVGPAHSLKSSSANVGAIELSTLAKELEFMGRQGEGSDLDEKHRRIEEVYSLSEKELQAIVERGSVI</sequence>
<dbReference type="Gene3D" id="3.40.50.2300">
    <property type="match status" value="2"/>
</dbReference>
<dbReference type="InterPro" id="IPR004358">
    <property type="entry name" value="Sig_transdc_His_kin-like_C"/>
</dbReference>
<feature type="modified residue" description="Phosphohistidine" evidence="16">
    <location>
        <position position="891"/>
    </location>
</feature>
<dbReference type="InterPro" id="IPR008207">
    <property type="entry name" value="Sig_transdc_His_kin_Hpt_dom"/>
</dbReference>
<dbReference type="InterPro" id="IPR003661">
    <property type="entry name" value="HisK_dim/P_dom"/>
</dbReference>
<reference evidence="23" key="1">
    <citation type="journal article" date="2011" name="ISME J.">
        <title>The endosymbionts of the deep-sea tubeworms Riftia pachyptila and Tevnia jerichonana share an identical physiology as revealed by proteogenomic analyses.</title>
        <authorList>
            <person name="Gardebrecht A."/>
            <person name="Markert S."/>
            <person name="Felbeck H."/>
            <person name="Thuermer A."/>
            <person name="Albrecht D."/>
            <person name="Wollherr A."/>
            <person name="Kabisch J."/>
            <person name="Lehmann R."/>
            <person name="Daniel R."/>
            <person name="Liesegang H."/>
            <person name="Hecker M."/>
            <person name="Sievert S.M."/>
            <person name="Schweder T."/>
        </authorList>
    </citation>
    <scope>NUCLEOTIDE SEQUENCE [LARGE SCALE GENOMIC DNA]</scope>
</reference>
<dbReference type="Pfam" id="PF01627">
    <property type="entry name" value="Hpt"/>
    <property type="match status" value="1"/>
</dbReference>
<dbReference type="CDD" id="cd17546">
    <property type="entry name" value="REC_hyHK_CKI1_RcsC-like"/>
    <property type="match status" value="1"/>
</dbReference>
<evidence type="ECO:0000256" key="19">
    <source>
        <dbReference type="SAM" id="Phobius"/>
    </source>
</evidence>
<evidence type="ECO:0000256" key="3">
    <source>
        <dbReference type="ARBA" id="ARBA00012438"/>
    </source>
</evidence>
<comment type="subcellular location">
    <subcellularLocation>
        <location evidence="2">Cell membrane</location>
        <topology evidence="2">Multi-pass membrane protein</topology>
    </subcellularLocation>
</comment>
<dbReference type="SUPFAM" id="SSF55874">
    <property type="entry name" value="ATPase domain of HSP90 chaperone/DNA topoisomerase II/histidine kinase"/>
    <property type="match status" value="1"/>
</dbReference>
<keyword evidence="8" id="KW-0547">Nucleotide-binding</keyword>
<dbReference type="SMART" id="SM00448">
    <property type="entry name" value="REC"/>
    <property type="match status" value="1"/>
</dbReference>
<dbReference type="SMART" id="SM00387">
    <property type="entry name" value="HATPase_c"/>
    <property type="match status" value="1"/>
</dbReference>
<feature type="transmembrane region" description="Helical" evidence="19">
    <location>
        <begin position="65"/>
        <end position="83"/>
    </location>
</feature>
<feature type="transmembrane region" description="Helical" evidence="19">
    <location>
        <begin position="178"/>
        <end position="197"/>
    </location>
</feature>
<dbReference type="PANTHER" id="PTHR45339">
    <property type="entry name" value="HYBRID SIGNAL TRANSDUCTION HISTIDINE KINASE J"/>
    <property type="match status" value="1"/>
</dbReference>
<dbReference type="PROSITE" id="PS50109">
    <property type="entry name" value="HIS_KIN"/>
    <property type="match status" value="1"/>
</dbReference>
<evidence type="ECO:0000256" key="10">
    <source>
        <dbReference type="ARBA" id="ARBA00022840"/>
    </source>
</evidence>
<gene>
    <name evidence="23" type="primary">gacS1</name>
    <name evidence="23" type="ORF">Rifp1Sym_ay00060</name>
</gene>
<evidence type="ECO:0000256" key="18">
    <source>
        <dbReference type="SAM" id="Coils"/>
    </source>
</evidence>
<evidence type="ECO:0000256" key="15">
    <source>
        <dbReference type="ARBA" id="ARBA00068150"/>
    </source>
</evidence>
<evidence type="ECO:0000256" key="1">
    <source>
        <dbReference type="ARBA" id="ARBA00000085"/>
    </source>
</evidence>
<feature type="modified residue" description="4-aspartylphosphate" evidence="17">
    <location>
        <position position="557"/>
    </location>
</feature>
<dbReference type="GO" id="GO:0005524">
    <property type="term" value="F:ATP binding"/>
    <property type="evidence" value="ECO:0007669"/>
    <property type="project" value="UniProtKB-KW"/>
</dbReference>
<feature type="transmembrane region" description="Helical" evidence="19">
    <location>
        <begin position="33"/>
        <end position="53"/>
    </location>
</feature>
<keyword evidence="4" id="KW-1003">Cell membrane</keyword>
<dbReference type="EMBL" id="AFOC01000026">
    <property type="protein sequence ID" value="EGV51785.1"/>
    <property type="molecule type" value="Genomic_DNA"/>
</dbReference>
<feature type="domain" description="Histidine kinase" evidence="20">
    <location>
        <begin position="264"/>
        <end position="485"/>
    </location>
</feature>
<feature type="domain" description="HPt" evidence="22">
    <location>
        <begin position="852"/>
        <end position="945"/>
    </location>
</feature>
<keyword evidence="7 19" id="KW-0812">Transmembrane</keyword>
<keyword evidence="6 23" id="KW-0808">Transferase</keyword>
<dbReference type="GO" id="GO:0005886">
    <property type="term" value="C:plasma membrane"/>
    <property type="evidence" value="ECO:0007669"/>
    <property type="project" value="UniProtKB-SubCell"/>
</dbReference>
<dbReference type="InterPro" id="IPR005467">
    <property type="entry name" value="His_kinase_dom"/>
</dbReference>
<dbReference type="FunFam" id="1.10.287.130:FF:000002">
    <property type="entry name" value="Two-component osmosensing histidine kinase"/>
    <property type="match status" value="1"/>
</dbReference>
<dbReference type="SUPFAM" id="SSF52172">
    <property type="entry name" value="CheY-like"/>
    <property type="match status" value="2"/>
</dbReference>
<evidence type="ECO:0000259" key="22">
    <source>
        <dbReference type="PROSITE" id="PS50894"/>
    </source>
</evidence>
<dbReference type="Pfam" id="PF00072">
    <property type="entry name" value="Response_reg"/>
    <property type="match status" value="1"/>
</dbReference>
<evidence type="ECO:0000256" key="9">
    <source>
        <dbReference type="ARBA" id="ARBA00022777"/>
    </source>
</evidence>
<keyword evidence="18" id="KW-0175">Coiled coil</keyword>
<name>G2DC60_9GAMM</name>
<evidence type="ECO:0000256" key="8">
    <source>
        <dbReference type="ARBA" id="ARBA00022741"/>
    </source>
</evidence>
<dbReference type="InterPro" id="IPR036097">
    <property type="entry name" value="HisK_dim/P_sf"/>
</dbReference>
<dbReference type="GO" id="GO:0000155">
    <property type="term" value="F:phosphorelay sensor kinase activity"/>
    <property type="evidence" value="ECO:0007669"/>
    <property type="project" value="InterPro"/>
</dbReference>
<evidence type="ECO:0000313" key="23">
    <source>
        <dbReference type="EMBL" id="EGV51785.1"/>
    </source>
</evidence>
<evidence type="ECO:0000256" key="13">
    <source>
        <dbReference type="ARBA" id="ARBA00023136"/>
    </source>
</evidence>
<evidence type="ECO:0000256" key="5">
    <source>
        <dbReference type="ARBA" id="ARBA00022553"/>
    </source>
</evidence>
<evidence type="ECO:0000256" key="2">
    <source>
        <dbReference type="ARBA" id="ARBA00004651"/>
    </source>
</evidence>
<dbReference type="PRINTS" id="PR00344">
    <property type="entry name" value="BCTRLSENSOR"/>
</dbReference>